<proteinExistence type="predicted"/>
<sequence length="121" mass="13825">VRVNASWMELFTLYAQGDDIRARFIVHLSDFTTDRSATPSRVDKPFLEQSVAMPEDVSYFFPRGADIFGINVRGSVSIRKLLGSRRVVRAIRTFNLTHMNRGRNAYQASHCYSVADYMQAD</sequence>
<organism evidence="1 2">
    <name type="scientific">Rhizobium tibeticum</name>
    <dbReference type="NCBI Taxonomy" id="501024"/>
    <lineage>
        <taxon>Bacteria</taxon>
        <taxon>Pseudomonadati</taxon>
        <taxon>Pseudomonadota</taxon>
        <taxon>Alphaproteobacteria</taxon>
        <taxon>Hyphomicrobiales</taxon>
        <taxon>Rhizobiaceae</taxon>
        <taxon>Rhizobium/Agrobacterium group</taxon>
        <taxon>Rhizobium</taxon>
    </lineage>
</organism>
<accession>A0ABY1AW73</accession>
<evidence type="ECO:0000313" key="2">
    <source>
        <dbReference type="Proteomes" id="UP000198939"/>
    </source>
</evidence>
<dbReference type="EMBL" id="FOCV01000044">
    <property type="protein sequence ID" value="SEP15903.1"/>
    <property type="molecule type" value="Genomic_DNA"/>
</dbReference>
<gene>
    <name evidence="1" type="ORF">SAMN05216228_10441</name>
</gene>
<protein>
    <submittedName>
        <fullName evidence="1">Uncharacterized protein</fullName>
    </submittedName>
</protein>
<reference evidence="1 2" key="1">
    <citation type="submission" date="2016-10" db="EMBL/GenBank/DDBJ databases">
        <authorList>
            <person name="Varghese N."/>
            <person name="Submissions S."/>
        </authorList>
    </citation>
    <scope>NUCLEOTIDE SEQUENCE [LARGE SCALE GENOMIC DNA]</scope>
    <source>
        <strain evidence="1 2">CGMCC 1.7071</strain>
    </source>
</reference>
<keyword evidence="2" id="KW-1185">Reference proteome</keyword>
<comment type="caution">
    <text evidence="1">The sequence shown here is derived from an EMBL/GenBank/DDBJ whole genome shotgun (WGS) entry which is preliminary data.</text>
</comment>
<evidence type="ECO:0000313" key="1">
    <source>
        <dbReference type="EMBL" id="SEP15903.1"/>
    </source>
</evidence>
<name>A0ABY1AW73_9HYPH</name>
<feature type="non-terminal residue" evidence="1">
    <location>
        <position position="1"/>
    </location>
</feature>
<dbReference type="Proteomes" id="UP000198939">
    <property type="component" value="Unassembled WGS sequence"/>
</dbReference>